<proteinExistence type="predicted"/>
<protein>
    <submittedName>
        <fullName evidence="2">Uncharacterized protein</fullName>
    </submittedName>
</protein>
<sequence>MSLDVAVQKKRLVTMGAINALSVVVALAAIVGFFKAGLDWALLVFAAALVVGFGAQIWFIAGLRRAKEGV</sequence>
<dbReference type="AlphaFoldDB" id="A0A328B3X3"/>
<evidence type="ECO:0000256" key="1">
    <source>
        <dbReference type="SAM" id="Phobius"/>
    </source>
</evidence>
<reference evidence="3" key="1">
    <citation type="submission" date="2018-05" db="EMBL/GenBank/DDBJ databases">
        <authorList>
            <person name="Li X."/>
        </authorList>
    </citation>
    <scope>NUCLEOTIDE SEQUENCE [LARGE SCALE GENOMIC DNA]</scope>
    <source>
        <strain evidence="3">HKS-05</strain>
    </source>
</reference>
<accession>A0A328B3X3</accession>
<evidence type="ECO:0000313" key="3">
    <source>
        <dbReference type="Proteomes" id="UP000249842"/>
    </source>
</evidence>
<dbReference type="Proteomes" id="UP000249842">
    <property type="component" value="Unassembled WGS sequence"/>
</dbReference>
<organism evidence="2 3">
    <name type="scientific">Phenylobacterium hankyongense</name>
    <dbReference type="NCBI Taxonomy" id="1813876"/>
    <lineage>
        <taxon>Bacteria</taxon>
        <taxon>Pseudomonadati</taxon>
        <taxon>Pseudomonadota</taxon>
        <taxon>Alphaproteobacteria</taxon>
        <taxon>Caulobacterales</taxon>
        <taxon>Caulobacteraceae</taxon>
        <taxon>Phenylobacterium</taxon>
    </lineage>
</organism>
<feature type="transmembrane region" description="Helical" evidence="1">
    <location>
        <begin position="12"/>
        <end position="34"/>
    </location>
</feature>
<keyword evidence="1" id="KW-0472">Membrane</keyword>
<gene>
    <name evidence="2" type="ORF">DJ021_15320</name>
</gene>
<evidence type="ECO:0000313" key="2">
    <source>
        <dbReference type="EMBL" id="RAK61081.1"/>
    </source>
</evidence>
<name>A0A328B3X3_9CAUL</name>
<keyword evidence="1" id="KW-0812">Transmembrane</keyword>
<feature type="transmembrane region" description="Helical" evidence="1">
    <location>
        <begin position="40"/>
        <end position="61"/>
    </location>
</feature>
<keyword evidence="1" id="KW-1133">Transmembrane helix</keyword>
<dbReference type="EMBL" id="QFYP01000001">
    <property type="protein sequence ID" value="RAK61081.1"/>
    <property type="molecule type" value="Genomic_DNA"/>
</dbReference>
<comment type="caution">
    <text evidence="2">The sequence shown here is derived from an EMBL/GenBank/DDBJ whole genome shotgun (WGS) entry which is preliminary data.</text>
</comment>
<keyword evidence="3" id="KW-1185">Reference proteome</keyword>
<dbReference type="RefSeq" id="WP_111458373.1">
    <property type="nucleotide sequence ID" value="NZ_QFYP01000001.1"/>
</dbReference>